<protein>
    <recommendedName>
        <fullName evidence="12">Cation efflux protein cytoplasmic domain-containing protein</fullName>
    </recommendedName>
</protein>
<keyword evidence="7 8" id="KW-0472">Membrane</keyword>
<dbReference type="Gene3D" id="1.20.1510.10">
    <property type="entry name" value="Cation efflux protein transmembrane domain"/>
    <property type="match status" value="1"/>
</dbReference>
<keyword evidence="6 8" id="KW-1133">Transmembrane helix</keyword>
<feature type="domain" description="Cation efflux protein cytoplasmic" evidence="10">
    <location>
        <begin position="65"/>
        <end position="139"/>
    </location>
</feature>
<dbReference type="EMBL" id="BART01029935">
    <property type="protein sequence ID" value="GAH12380.1"/>
    <property type="molecule type" value="Genomic_DNA"/>
</dbReference>
<dbReference type="InterPro" id="IPR058533">
    <property type="entry name" value="Cation_efflux_TM"/>
</dbReference>
<name>X1DVX8_9ZZZZ</name>
<accession>X1DVX8</accession>
<dbReference type="Pfam" id="PF16916">
    <property type="entry name" value="ZT_dimer"/>
    <property type="match status" value="1"/>
</dbReference>
<feature type="domain" description="Cation efflux protein transmembrane" evidence="9">
    <location>
        <begin position="2"/>
        <end position="61"/>
    </location>
</feature>
<keyword evidence="3" id="KW-0813">Transport</keyword>
<dbReference type="InterPro" id="IPR036837">
    <property type="entry name" value="Cation_efflux_CTD_sf"/>
</dbReference>
<dbReference type="InterPro" id="IPR027470">
    <property type="entry name" value="Cation_efflux_CTD"/>
</dbReference>
<evidence type="ECO:0000313" key="11">
    <source>
        <dbReference type="EMBL" id="GAH12380.1"/>
    </source>
</evidence>
<evidence type="ECO:0000256" key="8">
    <source>
        <dbReference type="SAM" id="Phobius"/>
    </source>
</evidence>
<feature type="transmembrane region" description="Helical" evidence="8">
    <location>
        <begin position="12"/>
        <end position="31"/>
    </location>
</feature>
<dbReference type="PANTHER" id="PTHR45820">
    <property type="entry name" value="FI23527P1"/>
    <property type="match status" value="1"/>
</dbReference>
<comment type="similarity">
    <text evidence="2">Belongs to the cation diffusion facilitator (CDF) transporter (TC 2.A.4) family. SLC30A subfamily.</text>
</comment>
<evidence type="ECO:0000256" key="1">
    <source>
        <dbReference type="ARBA" id="ARBA00004141"/>
    </source>
</evidence>
<dbReference type="PANTHER" id="PTHR45820:SF4">
    <property type="entry name" value="ZINC TRANSPORTER 63C, ISOFORM F"/>
    <property type="match status" value="1"/>
</dbReference>
<evidence type="ECO:0000256" key="6">
    <source>
        <dbReference type="ARBA" id="ARBA00022989"/>
    </source>
</evidence>
<evidence type="ECO:0000256" key="3">
    <source>
        <dbReference type="ARBA" id="ARBA00022448"/>
    </source>
</evidence>
<dbReference type="SUPFAM" id="SSF160240">
    <property type="entry name" value="Cation efflux protein cytoplasmic domain-like"/>
    <property type="match status" value="1"/>
</dbReference>
<dbReference type="AlphaFoldDB" id="X1DVX8"/>
<dbReference type="InterPro" id="IPR027469">
    <property type="entry name" value="Cation_efflux_TMD_sf"/>
</dbReference>
<reference evidence="11" key="1">
    <citation type="journal article" date="2014" name="Front. Microbiol.">
        <title>High frequency of phylogenetically diverse reductive dehalogenase-homologous genes in deep subseafloor sedimentary metagenomes.</title>
        <authorList>
            <person name="Kawai M."/>
            <person name="Futagami T."/>
            <person name="Toyoda A."/>
            <person name="Takaki Y."/>
            <person name="Nishi S."/>
            <person name="Hori S."/>
            <person name="Arai W."/>
            <person name="Tsubouchi T."/>
            <person name="Morono Y."/>
            <person name="Uchiyama I."/>
            <person name="Ito T."/>
            <person name="Fujiyama A."/>
            <person name="Inagaki F."/>
            <person name="Takami H."/>
        </authorList>
    </citation>
    <scope>NUCLEOTIDE SEQUENCE</scope>
    <source>
        <strain evidence="11">Expedition CK06-06</strain>
    </source>
</reference>
<evidence type="ECO:0000259" key="9">
    <source>
        <dbReference type="Pfam" id="PF01545"/>
    </source>
</evidence>
<keyword evidence="4 8" id="KW-0812">Transmembrane</keyword>
<dbReference type="GO" id="GO:0005385">
    <property type="term" value="F:zinc ion transmembrane transporter activity"/>
    <property type="evidence" value="ECO:0007669"/>
    <property type="project" value="TreeGrafter"/>
</dbReference>
<gene>
    <name evidence="11" type="ORF">S01H4_52404</name>
</gene>
<evidence type="ECO:0000256" key="5">
    <source>
        <dbReference type="ARBA" id="ARBA00022833"/>
    </source>
</evidence>
<keyword evidence="5" id="KW-0862">Zinc</keyword>
<evidence type="ECO:0000256" key="4">
    <source>
        <dbReference type="ARBA" id="ARBA00022692"/>
    </source>
</evidence>
<evidence type="ECO:0000259" key="10">
    <source>
        <dbReference type="Pfam" id="PF16916"/>
    </source>
</evidence>
<dbReference type="GO" id="GO:0006882">
    <property type="term" value="P:intracellular zinc ion homeostasis"/>
    <property type="evidence" value="ECO:0007669"/>
    <property type="project" value="TreeGrafter"/>
</dbReference>
<organism evidence="11">
    <name type="scientific">marine sediment metagenome</name>
    <dbReference type="NCBI Taxonomy" id="412755"/>
    <lineage>
        <taxon>unclassified sequences</taxon>
        <taxon>metagenomes</taxon>
        <taxon>ecological metagenomes</taxon>
    </lineage>
</organism>
<proteinExistence type="inferred from homology"/>
<comment type="caution">
    <text evidence="11">The sequence shown here is derived from an EMBL/GenBank/DDBJ whole genome shotgun (WGS) entry which is preliminary data.</text>
</comment>
<evidence type="ECO:0008006" key="12">
    <source>
        <dbReference type="Google" id="ProtNLM"/>
    </source>
</evidence>
<dbReference type="Pfam" id="PF01545">
    <property type="entry name" value="Cation_efflux"/>
    <property type="match status" value="1"/>
</dbReference>
<evidence type="ECO:0000256" key="7">
    <source>
        <dbReference type="ARBA" id="ARBA00023136"/>
    </source>
</evidence>
<dbReference type="SUPFAM" id="SSF161111">
    <property type="entry name" value="Cation efflux protein transmembrane domain-like"/>
    <property type="match status" value="1"/>
</dbReference>
<evidence type="ECO:0000256" key="2">
    <source>
        <dbReference type="ARBA" id="ARBA00008873"/>
    </source>
</evidence>
<comment type="subcellular location">
    <subcellularLocation>
        <location evidence="1">Membrane</location>
        <topology evidence="1">Multi-pass membrane protein</topology>
    </subcellularLocation>
</comment>
<sequence length="161" mass="18672">MQFLSWHLLEDVLGWIIILIGSVAIYFWDIYTIDLIMTICLTEFILYNVLKNLKETTNMLLQGVPEHISLGKVEKNLLDIKGVLGVHDIHVWSLEGETDVFTGHVIVEENLYGKPDQVRNKIKNVFLKHHIEHSTIELEREGFCSGLECKDWNNKKITKLK</sequence>
<dbReference type="GO" id="GO:0016020">
    <property type="term" value="C:membrane"/>
    <property type="evidence" value="ECO:0007669"/>
    <property type="project" value="UniProtKB-SubCell"/>
</dbReference>